<dbReference type="InterPro" id="IPR034660">
    <property type="entry name" value="DinB/YfiT-like"/>
</dbReference>
<dbReference type="Pfam" id="PF11716">
    <property type="entry name" value="MDMPI_N"/>
    <property type="match status" value="1"/>
</dbReference>
<organism evidence="2 3">
    <name type="scientific">Ruania alba</name>
    <dbReference type="NCBI Taxonomy" id="648782"/>
    <lineage>
        <taxon>Bacteria</taxon>
        <taxon>Bacillati</taxon>
        <taxon>Actinomycetota</taxon>
        <taxon>Actinomycetes</taxon>
        <taxon>Micrococcales</taxon>
        <taxon>Ruaniaceae</taxon>
        <taxon>Ruania</taxon>
    </lineage>
</organism>
<dbReference type="EMBL" id="FNTX01000001">
    <property type="protein sequence ID" value="SED53689.1"/>
    <property type="molecule type" value="Genomic_DNA"/>
</dbReference>
<sequence>MRGAELITDATAEFERALRELPPQAWGCPTPSEMSVRDLVGHVVAGNRLTALLLTGSSRAQALEQIAGDLLGDDPFAAFVASAQEQADAFAVAAPEQPVPGPAGMATAADYLRFRLVDLIVHAWDLRRGAGLDDTLDPDLVDHLLRLVEPHLPEMVALGVYGDGPSGALLPESPAQARLLDAFGRRP</sequence>
<name>A0A1H5BGD9_9MICO</name>
<evidence type="ECO:0000313" key="3">
    <source>
        <dbReference type="Proteomes" id="UP000199220"/>
    </source>
</evidence>
<dbReference type="GO" id="GO:0046872">
    <property type="term" value="F:metal ion binding"/>
    <property type="evidence" value="ECO:0007669"/>
    <property type="project" value="InterPro"/>
</dbReference>
<dbReference type="SUPFAM" id="SSF109854">
    <property type="entry name" value="DinB/YfiT-like putative metalloenzymes"/>
    <property type="match status" value="1"/>
</dbReference>
<protein>
    <submittedName>
        <fullName evidence="2">TIGR03086 family protein</fullName>
    </submittedName>
</protein>
<gene>
    <name evidence="2" type="ORF">SAMN04488554_0101</name>
</gene>
<proteinExistence type="predicted"/>
<dbReference type="Gene3D" id="1.20.120.450">
    <property type="entry name" value="dinb family like domain"/>
    <property type="match status" value="1"/>
</dbReference>
<evidence type="ECO:0000313" key="2">
    <source>
        <dbReference type="EMBL" id="SED53689.1"/>
    </source>
</evidence>
<dbReference type="InterPro" id="IPR017517">
    <property type="entry name" value="Maleyloyr_isom"/>
</dbReference>
<dbReference type="NCBIfam" id="TIGR03083">
    <property type="entry name" value="maleylpyruvate isomerase family mycothiol-dependent enzyme"/>
    <property type="match status" value="1"/>
</dbReference>
<dbReference type="NCBIfam" id="TIGR03086">
    <property type="entry name" value="TIGR03086 family metal-binding protein"/>
    <property type="match status" value="1"/>
</dbReference>
<dbReference type="STRING" id="648782.SAMN04488554_0101"/>
<evidence type="ECO:0000259" key="1">
    <source>
        <dbReference type="Pfam" id="PF11716"/>
    </source>
</evidence>
<dbReference type="InterPro" id="IPR017520">
    <property type="entry name" value="CHP03086"/>
</dbReference>
<feature type="domain" description="Mycothiol-dependent maleylpyruvate isomerase metal-binding" evidence="1">
    <location>
        <begin position="9"/>
        <end position="127"/>
    </location>
</feature>
<reference evidence="3" key="1">
    <citation type="submission" date="2016-10" db="EMBL/GenBank/DDBJ databases">
        <authorList>
            <person name="Varghese N."/>
            <person name="Submissions S."/>
        </authorList>
    </citation>
    <scope>NUCLEOTIDE SEQUENCE [LARGE SCALE GENOMIC DNA]</scope>
    <source>
        <strain evidence="3">DSM 21368</strain>
    </source>
</reference>
<dbReference type="OrthoDB" id="5185819at2"/>
<accession>A0A1H5BGD9</accession>
<dbReference type="RefSeq" id="WP_089771207.1">
    <property type="nucleotide sequence ID" value="NZ_FNTX01000001.1"/>
</dbReference>
<dbReference type="Proteomes" id="UP000199220">
    <property type="component" value="Unassembled WGS sequence"/>
</dbReference>
<dbReference type="InterPro" id="IPR024344">
    <property type="entry name" value="MDMPI_metal-binding"/>
</dbReference>
<keyword evidence="3" id="KW-1185">Reference proteome</keyword>
<dbReference type="AlphaFoldDB" id="A0A1H5BGD9"/>